<dbReference type="Pfam" id="PF12627">
    <property type="entry name" value="PolyA_pol_RNAbd"/>
    <property type="match status" value="1"/>
</dbReference>
<dbReference type="GO" id="GO:0052927">
    <property type="term" value="F:CC tRNA cytidylyltransferase activity"/>
    <property type="evidence" value="ECO:0007669"/>
    <property type="project" value="TreeGrafter"/>
</dbReference>
<keyword evidence="4 5" id="KW-0694">RNA-binding</keyword>
<evidence type="ECO:0000256" key="4">
    <source>
        <dbReference type="ARBA" id="ARBA00022884"/>
    </source>
</evidence>
<dbReference type="GO" id="GO:0001680">
    <property type="term" value="P:tRNA 3'-terminal CCA addition"/>
    <property type="evidence" value="ECO:0007669"/>
    <property type="project" value="TreeGrafter"/>
</dbReference>
<protein>
    <recommendedName>
        <fullName evidence="10">Poly A polymerase head domain-containing protein</fullName>
    </recommendedName>
</protein>
<gene>
    <name evidence="8" type="ORF">K443DRAFT_676098</name>
</gene>
<evidence type="ECO:0000256" key="3">
    <source>
        <dbReference type="ARBA" id="ARBA00022741"/>
    </source>
</evidence>
<dbReference type="PANTHER" id="PTHR13734">
    <property type="entry name" value="TRNA-NUCLEOTIDYLTRANSFERASE"/>
    <property type="match status" value="1"/>
</dbReference>
<keyword evidence="2 5" id="KW-0808">Transferase</keyword>
<dbReference type="Gene3D" id="1.10.3090.10">
    <property type="entry name" value="cca-adding enzyme, domain 2"/>
    <property type="match status" value="1"/>
</dbReference>
<evidence type="ECO:0000256" key="5">
    <source>
        <dbReference type="RuleBase" id="RU003953"/>
    </source>
</evidence>
<feature type="domain" description="Poly A polymerase head" evidence="6">
    <location>
        <begin position="49"/>
        <end position="188"/>
    </location>
</feature>
<evidence type="ECO:0000313" key="8">
    <source>
        <dbReference type="EMBL" id="KIK04350.1"/>
    </source>
</evidence>
<dbReference type="FunFam" id="3.30.460.10:FF:000019">
    <property type="entry name" value="tRNA nucleotidyltransferase cca2"/>
    <property type="match status" value="1"/>
</dbReference>
<keyword evidence="3" id="KW-0547">Nucleotide-binding</keyword>
<evidence type="ECO:0000259" key="6">
    <source>
        <dbReference type="Pfam" id="PF01743"/>
    </source>
</evidence>
<proteinExistence type="inferred from homology"/>
<dbReference type="InterPro" id="IPR043519">
    <property type="entry name" value="NT_sf"/>
</dbReference>
<comment type="similarity">
    <text evidence="1 5">Belongs to the tRNA nucleotidyltransferase/poly(A) polymerase family.</text>
</comment>
<dbReference type="GO" id="GO:0003723">
    <property type="term" value="F:RNA binding"/>
    <property type="evidence" value="ECO:0007669"/>
    <property type="project" value="UniProtKB-KW"/>
</dbReference>
<dbReference type="SUPFAM" id="SSF81891">
    <property type="entry name" value="Poly A polymerase C-terminal region-like"/>
    <property type="match status" value="1"/>
</dbReference>
<evidence type="ECO:0008006" key="10">
    <source>
        <dbReference type="Google" id="ProtNLM"/>
    </source>
</evidence>
<dbReference type="Gene3D" id="3.30.460.10">
    <property type="entry name" value="Beta Polymerase, domain 2"/>
    <property type="match status" value="1"/>
</dbReference>
<dbReference type="GO" id="GO:0005739">
    <property type="term" value="C:mitochondrion"/>
    <property type="evidence" value="ECO:0007669"/>
    <property type="project" value="UniProtKB-ARBA"/>
</dbReference>
<reference evidence="9" key="2">
    <citation type="submission" date="2015-01" db="EMBL/GenBank/DDBJ databases">
        <title>Evolutionary Origins and Diversification of the Mycorrhizal Mutualists.</title>
        <authorList>
            <consortium name="DOE Joint Genome Institute"/>
            <consortium name="Mycorrhizal Genomics Consortium"/>
            <person name="Kohler A."/>
            <person name="Kuo A."/>
            <person name="Nagy L.G."/>
            <person name="Floudas D."/>
            <person name="Copeland A."/>
            <person name="Barry K.W."/>
            <person name="Cichocki N."/>
            <person name="Veneault-Fourrey C."/>
            <person name="LaButti K."/>
            <person name="Lindquist E.A."/>
            <person name="Lipzen A."/>
            <person name="Lundell T."/>
            <person name="Morin E."/>
            <person name="Murat C."/>
            <person name="Riley R."/>
            <person name="Ohm R."/>
            <person name="Sun H."/>
            <person name="Tunlid A."/>
            <person name="Henrissat B."/>
            <person name="Grigoriev I.V."/>
            <person name="Hibbett D.S."/>
            <person name="Martin F."/>
        </authorList>
    </citation>
    <scope>NUCLEOTIDE SEQUENCE [LARGE SCALE GENOMIC DNA]</scope>
    <source>
        <strain evidence="9">LaAM-08-1</strain>
    </source>
</reference>
<organism evidence="8 9">
    <name type="scientific">Laccaria amethystina LaAM-08-1</name>
    <dbReference type="NCBI Taxonomy" id="1095629"/>
    <lineage>
        <taxon>Eukaryota</taxon>
        <taxon>Fungi</taxon>
        <taxon>Dikarya</taxon>
        <taxon>Basidiomycota</taxon>
        <taxon>Agaricomycotina</taxon>
        <taxon>Agaricomycetes</taxon>
        <taxon>Agaricomycetidae</taxon>
        <taxon>Agaricales</taxon>
        <taxon>Agaricineae</taxon>
        <taxon>Hydnangiaceae</taxon>
        <taxon>Laccaria</taxon>
    </lineage>
</organism>
<dbReference type="STRING" id="1095629.A0A0C9WX85"/>
<dbReference type="OrthoDB" id="445712at2759"/>
<dbReference type="Proteomes" id="UP000054477">
    <property type="component" value="Unassembled WGS sequence"/>
</dbReference>
<evidence type="ECO:0000256" key="2">
    <source>
        <dbReference type="ARBA" id="ARBA00022679"/>
    </source>
</evidence>
<evidence type="ECO:0000259" key="7">
    <source>
        <dbReference type="Pfam" id="PF12627"/>
    </source>
</evidence>
<evidence type="ECO:0000313" key="9">
    <source>
        <dbReference type="Proteomes" id="UP000054477"/>
    </source>
</evidence>
<feature type="domain" description="tRNA nucleotidyltransferase/poly(A) polymerase RNA and SrmB- binding" evidence="7">
    <location>
        <begin position="234"/>
        <end position="277"/>
    </location>
</feature>
<dbReference type="AlphaFoldDB" id="A0A0C9WX85"/>
<name>A0A0C9WX85_9AGAR</name>
<sequence>MSLVHRPTARIKIPSPMKIELTETEAKLCQILDECTVHLQKEKGISTTCRIAGGWVRDKLLGSQCNDIDIALSNIMGVAFAEHLAAFAQAKGVQAGTISKIALNPDQSKHLETATFKIFGLDIDLVNLRSEEYSETSRIPTEVLFGTPLQDALRRDITINAMFYNVHNHLVEDFTSKGLDDLHEGVIRTPLPPKETFRDDPLRVLRCIRFASRFGFELVPDIKPAAQDSEIQNALVTKVARERIGDEISKMMKGQDPLHSIRLIHELALYPSIFSALPPEVSSTVSAAPSGSEQAVSAAAILNTLLLPEQPSFPKLHRRLLAALHTDPSCRPRLYLAAALIPYLGVTYRDKKKNLRLAVEVVTREALKLGKQNHYLDGIPLLFTAAELLGSFVTHHLTSPPAKERKTIGLILRDKSVHNTTAGVHWTASLLFSLVIQLSKSYKSTEDFFGSNTAASIITSYNSFVERIEALDLTDAADAKPILDGREIVLALGAKKHGAWVGETLAKVVEWQLEHPQGTRDECLLWLEHERSSGNLCFDDDSLGPASKRARTK</sequence>
<dbReference type="CDD" id="cd05398">
    <property type="entry name" value="NT_ClassII-CCAase"/>
    <property type="match status" value="1"/>
</dbReference>
<dbReference type="EMBL" id="KN838571">
    <property type="protein sequence ID" value="KIK04350.1"/>
    <property type="molecule type" value="Genomic_DNA"/>
</dbReference>
<evidence type="ECO:0000256" key="1">
    <source>
        <dbReference type="ARBA" id="ARBA00007265"/>
    </source>
</evidence>
<dbReference type="PANTHER" id="PTHR13734:SF5">
    <property type="entry name" value="CCA TRNA NUCLEOTIDYLTRANSFERASE, MITOCHONDRIAL"/>
    <property type="match status" value="1"/>
</dbReference>
<dbReference type="GO" id="GO:0052929">
    <property type="term" value="F:ATP:3'-cytidine-cytidine-tRNA adenylyltransferase activity"/>
    <property type="evidence" value="ECO:0007669"/>
    <property type="project" value="TreeGrafter"/>
</dbReference>
<accession>A0A0C9WX85</accession>
<dbReference type="Pfam" id="PF01743">
    <property type="entry name" value="PolyA_pol"/>
    <property type="match status" value="1"/>
</dbReference>
<reference evidence="8 9" key="1">
    <citation type="submission" date="2014-04" db="EMBL/GenBank/DDBJ databases">
        <authorList>
            <consortium name="DOE Joint Genome Institute"/>
            <person name="Kuo A."/>
            <person name="Kohler A."/>
            <person name="Nagy L.G."/>
            <person name="Floudas D."/>
            <person name="Copeland A."/>
            <person name="Barry K.W."/>
            <person name="Cichocki N."/>
            <person name="Veneault-Fourrey C."/>
            <person name="LaButti K."/>
            <person name="Lindquist E.A."/>
            <person name="Lipzen A."/>
            <person name="Lundell T."/>
            <person name="Morin E."/>
            <person name="Murat C."/>
            <person name="Sun H."/>
            <person name="Tunlid A."/>
            <person name="Henrissat B."/>
            <person name="Grigoriev I.V."/>
            <person name="Hibbett D.S."/>
            <person name="Martin F."/>
            <person name="Nordberg H.P."/>
            <person name="Cantor M.N."/>
            <person name="Hua S.X."/>
        </authorList>
    </citation>
    <scope>NUCLEOTIDE SEQUENCE [LARGE SCALE GENOMIC DNA]</scope>
    <source>
        <strain evidence="8 9">LaAM-08-1</strain>
    </source>
</reference>
<dbReference type="InterPro" id="IPR002646">
    <property type="entry name" value="PolA_pol_head_dom"/>
</dbReference>
<dbReference type="GO" id="GO:0000166">
    <property type="term" value="F:nucleotide binding"/>
    <property type="evidence" value="ECO:0007669"/>
    <property type="project" value="UniProtKB-KW"/>
</dbReference>
<dbReference type="SUPFAM" id="SSF81301">
    <property type="entry name" value="Nucleotidyltransferase"/>
    <property type="match status" value="1"/>
</dbReference>
<dbReference type="InterPro" id="IPR032828">
    <property type="entry name" value="PolyA_RNA-bd"/>
</dbReference>
<dbReference type="HOGENOM" id="CLU_019592_2_1_1"/>
<keyword evidence="9" id="KW-1185">Reference proteome</keyword>